<keyword evidence="2" id="KW-1185">Reference proteome</keyword>
<organism evidence="1 2">
    <name type="scientific">Pseudoalteromonas shioyasakiensis</name>
    <dbReference type="NCBI Taxonomy" id="1190813"/>
    <lineage>
        <taxon>Bacteria</taxon>
        <taxon>Pseudomonadati</taxon>
        <taxon>Pseudomonadota</taxon>
        <taxon>Gammaproteobacteria</taxon>
        <taxon>Alteromonadales</taxon>
        <taxon>Pseudoalteromonadaceae</taxon>
        <taxon>Pseudoalteromonas</taxon>
    </lineage>
</organism>
<evidence type="ECO:0000313" key="2">
    <source>
        <dbReference type="Proteomes" id="UP001156974"/>
    </source>
</evidence>
<dbReference type="RefSeq" id="WP_175081540.1">
    <property type="nucleotide sequence ID" value="NZ_JAKUMG010000002.1"/>
</dbReference>
<reference evidence="1 2" key="1">
    <citation type="submission" date="2022-02" db="EMBL/GenBank/DDBJ databases">
        <title>Genome analysis of Beneficial Microorganisms for Coral consortium from Pocillopora damicornis.</title>
        <authorList>
            <person name="Rosado P.M."/>
            <person name="Cardoso P.M."/>
            <person name="Rosado J.G."/>
            <person name="Schultz J."/>
            <person name="Rocha U."/>
            <person name="Costa T.K."/>
            <person name="Peixoto R.S."/>
        </authorList>
    </citation>
    <scope>NUCLEOTIDE SEQUENCE [LARGE SCALE GENOMIC DNA]</scope>
    <source>
        <strain evidence="1 2">BMC5</strain>
    </source>
</reference>
<name>A0ABT6U0R4_9GAMM</name>
<dbReference type="Proteomes" id="UP001156974">
    <property type="component" value="Unassembled WGS sequence"/>
</dbReference>
<dbReference type="Gene3D" id="3.30.70.970">
    <property type="entry name" value="RraB-like"/>
    <property type="match status" value="1"/>
</dbReference>
<accession>A0ABT6U0R4</accession>
<gene>
    <name evidence="1" type="ORF">MKZ47_06280</name>
</gene>
<dbReference type="EMBL" id="JAKUMG010000002">
    <property type="protein sequence ID" value="MDI4668708.1"/>
    <property type="molecule type" value="Genomic_DNA"/>
</dbReference>
<proteinExistence type="predicted"/>
<sequence>MENTYFTWAAFSKNYNDEINSADSVYFSMESNGLTPYSMLAFDFHFLSDSKANLNNLALLLKNSYGYKVLGPVKTENGVWDLSGKTSPFPVTADNLVYWTLDMYKRGYEFDAKFDGFGAPFDKNNQIFPQFEATTADEFFNKGFDYYNQGNLSAAIAQWTNTQSE</sequence>
<protein>
    <submittedName>
        <fullName evidence="1">Ribonuclease E inhibitor RraB</fullName>
    </submittedName>
</protein>
<evidence type="ECO:0000313" key="1">
    <source>
        <dbReference type="EMBL" id="MDI4668708.1"/>
    </source>
</evidence>
<comment type="caution">
    <text evidence="1">The sequence shown here is derived from an EMBL/GenBank/DDBJ whole genome shotgun (WGS) entry which is preliminary data.</text>
</comment>
<dbReference type="InterPro" id="IPR036701">
    <property type="entry name" value="RraB-like_sf"/>
</dbReference>